<evidence type="ECO:0000313" key="3">
    <source>
        <dbReference type="EMBL" id="CAE0840008.1"/>
    </source>
</evidence>
<dbReference type="SUPFAM" id="SSF117839">
    <property type="entry name" value="WWE domain"/>
    <property type="match status" value="1"/>
</dbReference>
<dbReference type="Pfam" id="PF00533">
    <property type="entry name" value="BRCT"/>
    <property type="match status" value="1"/>
</dbReference>
<name>A0A7S4GKW4_9EUGL</name>
<dbReference type="InterPro" id="IPR004170">
    <property type="entry name" value="WWE_dom"/>
</dbReference>
<dbReference type="InterPro" id="IPR001357">
    <property type="entry name" value="BRCT_dom"/>
</dbReference>
<evidence type="ECO:0000259" key="1">
    <source>
        <dbReference type="PROSITE" id="PS50172"/>
    </source>
</evidence>
<sequence>MAAQWYWQSDLRSDKDDGDLWTAYAAGDNKAIETAYGLKRKTLKIMGGKYTIDFKKMIQHVTEDDYHRRFIKRVVPDDDDDDDGAPPAKKAKKEGKADVVKKTFDGFVFARAGTFSNNAKISTIISNHGGETSSTVTKTATHLIVSVDDDTDRGFETLDKTIKAKKLGIKIVKLVWDFPKDEKKADKDLQDAVKKGKVMKP</sequence>
<dbReference type="AlphaFoldDB" id="A0A7S4GKW4"/>
<feature type="domain" description="BRCT" evidence="1">
    <location>
        <begin position="99"/>
        <end position="176"/>
    </location>
</feature>
<dbReference type="Gene3D" id="3.40.50.10190">
    <property type="entry name" value="BRCT domain"/>
    <property type="match status" value="1"/>
</dbReference>
<evidence type="ECO:0008006" key="4">
    <source>
        <dbReference type="Google" id="ProtNLM"/>
    </source>
</evidence>
<accession>A0A7S4GKW4</accession>
<gene>
    <name evidence="3" type="ORF">EGYM00163_LOCUS51157</name>
</gene>
<reference evidence="3" key="1">
    <citation type="submission" date="2021-01" db="EMBL/GenBank/DDBJ databases">
        <authorList>
            <person name="Corre E."/>
            <person name="Pelletier E."/>
            <person name="Niang G."/>
            <person name="Scheremetjew M."/>
            <person name="Finn R."/>
            <person name="Kale V."/>
            <person name="Holt S."/>
            <person name="Cochrane G."/>
            <person name="Meng A."/>
            <person name="Brown T."/>
            <person name="Cohen L."/>
        </authorList>
    </citation>
    <scope>NUCLEOTIDE SEQUENCE</scope>
    <source>
        <strain evidence="3">CCMP1594</strain>
    </source>
</reference>
<dbReference type="Pfam" id="PF02825">
    <property type="entry name" value="WWE"/>
    <property type="match status" value="1"/>
</dbReference>
<feature type="domain" description="WWE" evidence="2">
    <location>
        <begin position="1"/>
        <end position="73"/>
    </location>
</feature>
<dbReference type="InterPro" id="IPR036420">
    <property type="entry name" value="BRCT_dom_sf"/>
</dbReference>
<organism evidence="3">
    <name type="scientific">Eutreptiella gymnastica</name>
    <dbReference type="NCBI Taxonomy" id="73025"/>
    <lineage>
        <taxon>Eukaryota</taxon>
        <taxon>Discoba</taxon>
        <taxon>Euglenozoa</taxon>
        <taxon>Euglenida</taxon>
        <taxon>Spirocuta</taxon>
        <taxon>Euglenophyceae</taxon>
        <taxon>Eutreptiales</taxon>
        <taxon>Eutreptiaceae</taxon>
        <taxon>Eutreptiella</taxon>
    </lineage>
</organism>
<proteinExistence type="predicted"/>
<protein>
    <recommendedName>
        <fullName evidence="4">BRCT domain-containing protein</fullName>
    </recommendedName>
</protein>
<evidence type="ECO:0000259" key="2">
    <source>
        <dbReference type="PROSITE" id="PS50918"/>
    </source>
</evidence>
<dbReference type="PROSITE" id="PS50918">
    <property type="entry name" value="WWE"/>
    <property type="match status" value="1"/>
</dbReference>
<dbReference type="EMBL" id="HBJA01149028">
    <property type="protein sequence ID" value="CAE0840008.1"/>
    <property type="molecule type" value="Transcribed_RNA"/>
</dbReference>
<dbReference type="PROSITE" id="PS50172">
    <property type="entry name" value="BRCT"/>
    <property type="match status" value="1"/>
</dbReference>
<dbReference type="Gene3D" id="3.30.720.50">
    <property type="match status" value="1"/>
</dbReference>
<dbReference type="SUPFAM" id="SSF52113">
    <property type="entry name" value="BRCT domain"/>
    <property type="match status" value="1"/>
</dbReference>
<dbReference type="InterPro" id="IPR037197">
    <property type="entry name" value="WWE_dom_sf"/>
</dbReference>